<dbReference type="STRING" id="1314783.A0A165QTM6"/>
<organism evidence="1 2">
    <name type="scientific">Daedalea quercina L-15889</name>
    <dbReference type="NCBI Taxonomy" id="1314783"/>
    <lineage>
        <taxon>Eukaryota</taxon>
        <taxon>Fungi</taxon>
        <taxon>Dikarya</taxon>
        <taxon>Basidiomycota</taxon>
        <taxon>Agaricomycotina</taxon>
        <taxon>Agaricomycetes</taxon>
        <taxon>Polyporales</taxon>
        <taxon>Fomitopsis</taxon>
    </lineage>
</organism>
<sequence length="375" mass="41962">MDRCPAELWVRIFTFACTDSGCTGRSLCHVSRYIRDVSRPVQLQSIAVSGAYELRCLAELLESRRPEDRRVLHLCIAHHKEPSGKTSHPPLESLSDSELLELLIYRQYHPGELADIVKRLPDDVRLGQAANLTEERIEAFIQSLDRVLRVASPHLESFTLQVGVLSLNQRSAGPHIHCPTILSKFSFPRLEELTILDSLGIPRETSPADDYGGLPVLPSLKRLHLIDCYTHLPALLRSAPSLTHLRMSGVTQLSTNLTTVLHGLIDPDAASRRRLEDTATAQASGTHLQQIIISPSAQLHTAAHRALTFYGLKEMARNSDKLILLRSDRAAAPVYGLPEARWDWLQRIEGKEGCWGYQPADRDPDTVRRLVAYYG</sequence>
<accession>A0A165QTM6</accession>
<dbReference type="OrthoDB" id="2748701at2759"/>
<dbReference type="EMBL" id="KV429054">
    <property type="protein sequence ID" value="KZT69914.1"/>
    <property type="molecule type" value="Genomic_DNA"/>
</dbReference>
<evidence type="ECO:0000313" key="2">
    <source>
        <dbReference type="Proteomes" id="UP000076727"/>
    </source>
</evidence>
<dbReference type="SUPFAM" id="SSF52047">
    <property type="entry name" value="RNI-like"/>
    <property type="match status" value="1"/>
</dbReference>
<keyword evidence="2" id="KW-1185">Reference proteome</keyword>
<dbReference type="Proteomes" id="UP000076727">
    <property type="component" value="Unassembled WGS sequence"/>
</dbReference>
<reference evidence="1 2" key="1">
    <citation type="journal article" date="2016" name="Mol. Biol. Evol.">
        <title>Comparative Genomics of Early-Diverging Mushroom-Forming Fungi Provides Insights into the Origins of Lignocellulose Decay Capabilities.</title>
        <authorList>
            <person name="Nagy L.G."/>
            <person name="Riley R."/>
            <person name="Tritt A."/>
            <person name="Adam C."/>
            <person name="Daum C."/>
            <person name="Floudas D."/>
            <person name="Sun H."/>
            <person name="Yadav J.S."/>
            <person name="Pangilinan J."/>
            <person name="Larsson K.H."/>
            <person name="Matsuura K."/>
            <person name="Barry K."/>
            <person name="Labutti K."/>
            <person name="Kuo R."/>
            <person name="Ohm R.A."/>
            <person name="Bhattacharya S.S."/>
            <person name="Shirouzu T."/>
            <person name="Yoshinaga Y."/>
            <person name="Martin F.M."/>
            <person name="Grigoriev I.V."/>
            <person name="Hibbett D.S."/>
        </authorList>
    </citation>
    <scope>NUCLEOTIDE SEQUENCE [LARGE SCALE GENOMIC DNA]</scope>
    <source>
        <strain evidence="1 2">L-15889</strain>
    </source>
</reference>
<name>A0A165QTM6_9APHY</name>
<gene>
    <name evidence="1" type="ORF">DAEQUDRAFT_725881</name>
</gene>
<protein>
    <submittedName>
        <fullName evidence="1">Uncharacterized protein</fullName>
    </submittedName>
</protein>
<evidence type="ECO:0000313" key="1">
    <source>
        <dbReference type="EMBL" id="KZT69914.1"/>
    </source>
</evidence>
<dbReference type="AlphaFoldDB" id="A0A165QTM6"/>
<proteinExistence type="predicted"/>